<dbReference type="EMBL" id="CADCVK010000232">
    <property type="protein sequence ID" value="CAA9480948.1"/>
    <property type="molecule type" value="Genomic_DNA"/>
</dbReference>
<feature type="region of interest" description="Disordered" evidence="1">
    <location>
        <begin position="1"/>
        <end position="177"/>
    </location>
</feature>
<name>A0A6J4RWZ6_9ACTN</name>
<accession>A0A6J4RWZ6</accession>
<organism evidence="2">
    <name type="scientific">uncultured Rubrobacteraceae bacterium</name>
    <dbReference type="NCBI Taxonomy" id="349277"/>
    <lineage>
        <taxon>Bacteria</taxon>
        <taxon>Bacillati</taxon>
        <taxon>Actinomycetota</taxon>
        <taxon>Rubrobacteria</taxon>
        <taxon>Rubrobacterales</taxon>
        <taxon>Rubrobacteraceae</taxon>
        <taxon>environmental samples</taxon>
    </lineage>
</organism>
<protein>
    <submittedName>
        <fullName evidence="2">Uncharacterized protein</fullName>
    </submittedName>
</protein>
<sequence length="220" mass="22796">GFLNTGPVERGVAVARRPDPPDLPAHPSPRQRARLLRGSRDSALAPGGLRIRDADPAGPARALRPPGGKRGNVGIDRHRARLFRPGDGRWDAHGHRLRRHARPRRGPGGGAAAGAGRSAGGGDAGRDARNARLGRGADAPAGPDPIRRLNGPGGPLAALGRRPARRRGAGGAAGVRGAISGRGRLRDALPGARLLGFDPDDGRRRLGRHASRQAHPSIAV</sequence>
<feature type="compositionally biased region" description="Low complexity" evidence="1">
    <location>
        <begin position="56"/>
        <end position="66"/>
    </location>
</feature>
<reference evidence="2" key="1">
    <citation type="submission" date="2020-02" db="EMBL/GenBank/DDBJ databases">
        <authorList>
            <person name="Meier V. D."/>
        </authorList>
    </citation>
    <scope>NUCLEOTIDE SEQUENCE</scope>
    <source>
        <strain evidence="2">AVDCRST_MAG12</strain>
    </source>
</reference>
<feature type="non-terminal residue" evidence="2">
    <location>
        <position position="220"/>
    </location>
</feature>
<feature type="compositionally biased region" description="Basic residues" evidence="1">
    <location>
        <begin position="95"/>
        <end position="105"/>
    </location>
</feature>
<feature type="non-terminal residue" evidence="2">
    <location>
        <position position="1"/>
    </location>
</feature>
<feature type="compositionally biased region" description="Basic and acidic residues" evidence="1">
    <location>
        <begin position="84"/>
        <end position="94"/>
    </location>
</feature>
<evidence type="ECO:0000313" key="2">
    <source>
        <dbReference type="EMBL" id="CAA9480948.1"/>
    </source>
</evidence>
<feature type="region of interest" description="Disordered" evidence="1">
    <location>
        <begin position="195"/>
        <end position="220"/>
    </location>
</feature>
<gene>
    <name evidence="2" type="ORF">AVDCRST_MAG12-1500</name>
</gene>
<feature type="compositionally biased region" description="Gly residues" evidence="1">
    <location>
        <begin position="106"/>
        <end position="123"/>
    </location>
</feature>
<evidence type="ECO:0000256" key="1">
    <source>
        <dbReference type="SAM" id="MobiDB-lite"/>
    </source>
</evidence>
<proteinExistence type="predicted"/>
<dbReference type="AlphaFoldDB" id="A0A6J4RWZ6"/>